<evidence type="ECO:0000313" key="1">
    <source>
        <dbReference type="EMBL" id="MRX42969.1"/>
    </source>
</evidence>
<organism evidence="1 2">
    <name type="scientific">Agromyces kandeliae</name>
    <dbReference type="NCBI Taxonomy" id="2666141"/>
    <lineage>
        <taxon>Bacteria</taxon>
        <taxon>Bacillati</taxon>
        <taxon>Actinomycetota</taxon>
        <taxon>Actinomycetes</taxon>
        <taxon>Micrococcales</taxon>
        <taxon>Microbacteriaceae</taxon>
        <taxon>Agromyces</taxon>
    </lineage>
</organism>
<comment type="caution">
    <text evidence="1">The sequence shown here is derived from an EMBL/GenBank/DDBJ whole genome shotgun (WGS) entry which is preliminary data.</text>
</comment>
<gene>
    <name evidence="1" type="ORF">GJR97_04420</name>
</gene>
<accession>A0A6L5QZ83</accession>
<proteinExistence type="predicted"/>
<name>A0A6L5QZ83_9MICO</name>
<evidence type="ECO:0000313" key="2">
    <source>
        <dbReference type="Proteomes" id="UP000476511"/>
    </source>
</evidence>
<protein>
    <submittedName>
        <fullName evidence="1">Uncharacterized protein</fullName>
    </submittedName>
</protein>
<dbReference type="EMBL" id="WKJD01000007">
    <property type="protein sequence ID" value="MRX42969.1"/>
    <property type="molecule type" value="Genomic_DNA"/>
</dbReference>
<keyword evidence="2" id="KW-1185">Reference proteome</keyword>
<dbReference type="AlphaFoldDB" id="A0A6L5QZ83"/>
<sequence>MESILAAIALLENSPDSEIDPDVAVNGIESVADSLDQLDEDGRREFIAAVVRVAEAQTDSGAKRFYLSVPRLLGL</sequence>
<dbReference type="RefSeq" id="WP_154345331.1">
    <property type="nucleotide sequence ID" value="NZ_WKJD01000007.1"/>
</dbReference>
<dbReference type="Proteomes" id="UP000476511">
    <property type="component" value="Unassembled WGS sequence"/>
</dbReference>
<reference evidence="1 2" key="1">
    <citation type="submission" date="2019-11" db="EMBL/GenBank/DDBJ databases">
        <title>Agromyces kandeliae sp. nov., isolated from mangrove soil.</title>
        <authorList>
            <person name="Wang R."/>
        </authorList>
    </citation>
    <scope>NUCLEOTIDE SEQUENCE [LARGE SCALE GENOMIC DNA]</scope>
    <source>
        <strain evidence="1 2">Q22</strain>
    </source>
</reference>